<dbReference type="Pfam" id="PF01230">
    <property type="entry name" value="HIT"/>
    <property type="match status" value="1"/>
</dbReference>
<keyword evidence="1" id="KW-0547">Nucleotide-binding</keyword>
<dbReference type="Gene3D" id="3.30.428.10">
    <property type="entry name" value="HIT-like"/>
    <property type="match status" value="1"/>
</dbReference>
<dbReference type="PANTHER" id="PTHR42997:SF1">
    <property type="entry name" value="AP-4-A PHOSPHORYLASE"/>
    <property type="match status" value="1"/>
</dbReference>
<organism evidence="3">
    <name type="scientific">marine metagenome</name>
    <dbReference type="NCBI Taxonomy" id="408172"/>
    <lineage>
        <taxon>unclassified sequences</taxon>
        <taxon>metagenomes</taxon>
        <taxon>ecological metagenomes</taxon>
    </lineage>
</organism>
<dbReference type="InterPro" id="IPR036265">
    <property type="entry name" value="HIT-like_sf"/>
</dbReference>
<dbReference type="InterPro" id="IPR052908">
    <property type="entry name" value="AP-4-A_phosphorylase"/>
</dbReference>
<sequence length="166" mass="18842">MWAGWRKEYLAFTNSDNYKNNSEKTLFEAIDQSQLPDQETFVIEKRTLTMVLLNAYPYTSGHLLIVPRRPVETLAELSSEEHESLWKMVTDATTTLQEVFSPEGVNVGLNQGEAAGAGVPDHLHVHVVPRWRGDTNFTTVTANTRVIPEALTDTWTRISEAWPREN</sequence>
<dbReference type="SUPFAM" id="SSF54197">
    <property type="entry name" value="HIT-like"/>
    <property type="match status" value="1"/>
</dbReference>
<gene>
    <name evidence="3" type="ORF">METZ01_LOCUS100720</name>
</gene>
<dbReference type="InterPro" id="IPR011146">
    <property type="entry name" value="HIT-like"/>
</dbReference>
<dbReference type="InterPro" id="IPR039383">
    <property type="entry name" value="FHIT"/>
</dbReference>
<name>A0A381W5P3_9ZZZZ</name>
<dbReference type="EMBL" id="UINC01010788">
    <property type="protein sequence ID" value="SVA47866.1"/>
    <property type="molecule type" value="Genomic_DNA"/>
</dbReference>
<dbReference type="CDD" id="cd01275">
    <property type="entry name" value="FHIT"/>
    <property type="match status" value="1"/>
</dbReference>
<dbReference type="PROSITE" id="PS51084">
    <property type="entry name" value="HIT_2"/>
    <property type="match status" value="1"/>
</dbReference>
<evidence type="ECO:0000313" key="3">
    <source>
        <dbReference type="EMBL" id="SVA47866.1"/>
    </source>
</evidence>
<dbReference type="GO" id="GO:0000166">
    <property type="term" value="F:nucleotide binding"/>
    <property type="evidence" value="ECO:0007669"/>
    <property type="project" value="UniProtKB-KW"/>
</dbReference>
<protein>
    <recommendedName>
        <fullName evidence="2">HIT domain-containing protein</fullName>
    </recommendedName>
</protein>
<dbReference type="GO" id="GO:0003824">
    <property type="term" value="F:catalytic activity"/>
    <property type="evidence" value="ECO:0007669"/>
    <property type="project" value="InterPro"/>
</dbReference>
<feature type="domain" description="HIT" evidence="2">
    <location>
        <begin position="26"/>
        <end position="137"/>
    </location>
</feature>
<dbReference type="AlphaFoldDB" id="A0A381W5P3"/>
<evidence type="ECO:0000259" key="2">
    <source>
        <dbReference type="PROSITE" id="PS51084"/>
    </source>
</evidence>
<reference evidence="3" key="1">
    <citation type="submission" date="2018-05" db="EMBL/GenBank/DDBJ databases">
        <authorList>
            <person name="Lanie J.A."/>
            <person name="Ng W.-L."/>
            <person name="Kazmierczak K.M."/>
            <person name="Andrzejewski T.M."/>
            <person name="Davidsen T.M."/>
            <person name="Wayne K.J."/>
            <person name="Tettelin H."/>
            <person name="Glass J.I."/>
            <person name="Rusch D."/>
            <person name="Podicherti R."/>
            <person name="Tsui H.-C.T."/>
            <person name="Winkler M.E."/>
        </authorList>
    </citation>
    <scope>NUCLEOTIDE SEQUENCE</scope>
</reference>
<evidence type="ECO:0000256" key="1">
    <source>
        <dbReference type="ARBA" id="ARBA00022741"/>
    </source>
</evidence>
<dbReference type="PANTHER" id="PTHR42997">
    <property type="entry name" value="HIT FAMILY HYDROLASE"/>
    <property type="match status" value="1"/>
</dbReference>
<proteinExistence type="predicted"/>
<accession>A0A381W5P3</accession>